<sequence>MPEQNTTVFYGHSTRKIPSKVCAFKPQSRAIKPSGARDDKAREVGDEESSSDSEKSVASTCPGDCGKIGGCGRKEKIASLEF</sequence>
<proteinExistence type="predicted"/>
<accession>A0A8A3PQ90</accession>
<dbReference type="EMBL" id="CP063413">
    <property type="protein sequence ID" value="QSZ37697.1"/>
    <property type="molecule type" value="Genomic_DNA"/>
</dbReference>
<evidence type="ECO:0000256" key="1">
    <source>
        <dbReference type="SAM" id="MobiDB-lite"/>
    </source>
</evidence>
<dbReference type="AlphaFoldDB" id="A0A8A3PQ90"/>
<feature type="compositionally biased region" description="Basic and acidic residues" evidence="1">
    <location>
        <begin position="35"/>
        <end position="44"/>
    </location>
</feature>
<feature type="region of interest" description="Disordered" evidence="1">
    <location>
        <begin position="22"/>
        <end position="61"/>
    </location>
</feature>
<gene>
    <name evidence="2" type="ORF">DSL72_008796</name>
</gene>
<organism evidence="2 3">
    <name type="scientific">Monilinia vaccinii-corymbosi</name>
    <dbReference type="NCBI Taxonomy" id="61207"/>
    <lineage>
        <taxon>Eukaryota</taxon>
        <taxon>Fungi</taxon>
        <taxon>Dikarya</taxon>
        <taxon>Ascomycota</taxon>
        <taxon>Pezizomycotina</taxon>
        <taxon>Leotiomycetes</taxon>
        <taxon>Helotiales</taxon>
        <taxon>Sclerotiniaceae</taxon>
        <taxon>Monilinia</taxon>
    </lineage>
</organism>
<dbReference type="Proteomes" id="UP000672032">
    <property type="component" value="Chromosome 9"/>
</dbReference>
<dbReference type="OrthoDB" id="3552569at2759"/>
<evidence type="ECO:0000313" key="2">
    <source>
        <dbReference type="EMBL" id="QSZ37697.1"/>
    </source>
</evidence>
<protein>
    <submittedName>
        <fullName evidence="2">Uncharacterized protein</fullName>
    </submittedName>
</protein>
<reference evidence="2" key="1">
    <citation type="submission" date="2020-10" db="EMBL/GenBank/DDBJ databases">
        <title>Genome Sequence of Monilinia vaccinii-corymbosi Sheds Light on Mummy Berry Disease Infection of Blueberry and Mating Type.</title>
        <authorList>
            <person name="Yow A.G."/>
            <person name="Zhang Y."/>
            <person name="Bansal K."/>
            <person name="Eacker S.M."/>
            <person name="Sullivan S."/>
            <person name="Liachko I."/>
            <person name="Cubeta M.A."/>
            <person name="Rollins J.A."/>
            <person name="Ashrafi H."/>
        </authorList>
    </citation>
    <scope>NUCLEOTIDE SEQUENCE</scope>
    <source>
        <strain evidence="2">RL-1</strain>
    </source>
</reference>
<name>A0A8A3PQ90_9HELO</name>
<keyword evidence="3" id="KW-1185">Reference proteome</keyword>
<evidence type="ECO:0000313" key="3">
    <source>
        <dbReference type="Proteomes" id="UP000672032"/>
    </source>
</evidence>